<reference evidence="6 7" key="1">
    <citation type="submission" date="2019-06" db="EMBL/GenBank/DDBJ databases">
        <title>Sequencing the genomes of 1000 actinobacteria strains.</title>
        <authorList>
            <person name="Klenk H.-P."/>
        </authorList>
    </citation>
    <scope>NUCLEOTIDE SEQUENCE [LARGE SCALE GENOMIC DNA]</scope>
    <source>
        <strain evidence="6 7">DSM 21947</strain>
    </source>
</reference>
<keyword evidence="7" id="KW-1185">Reference proteome</keyword>
<dbReference type="Pfam" id="PF07804">
    <property type="entry name" value="HipA_C"/>
    <property type="match status" value="1"/>
</dbReference>
<comment type="caution">
    <text evidence="6">The sequence shown here is derived from an EMBL/GenBank/DDBJ whole genome shotgun (WGS) entry which is preliminary data.</text>
</comment>
<name>A0A8H2PYC8_9MICO</name>
<evidence type="ECO:0000259" key="4">
    <source>
        <dbReference type="Pfam" id="PF07804"/>
    </source>
</evidence>
<evidence type="ECO:0000256" key="1">
    <source>
        <dbReference type="ARBA" id="ARBA00010164"/>
    </source>
</evidence>
<dbReference type="Proteomes" id="UP000316560">
    <property type="component" value="Unassembled WGS sequence"/>
</dbReference>
<dbReference type="PANTHER" id="PTHR37419">
    <property type="entry name" value="SERINE/THREONINE-PROTEIN KINASE TOXIN HIPA"/>
    <property type="match status" value="1"/>
</dbReference>
<proteinExistence type="inferred from homology"/>
<evidence type="ECO:0000313" key="6">
    <source>
        <dbReference type="EMBL" id="TQO20229.1"/>
    </source>
</evidence>
<dbReference type="InterPro" id="IPR017508">
    <property type="entry name" value="HipA_N1"/>
</dbReference>
<evidence type="ECO:0000313" key="7">
    <source>
        <dbReference type="Proteomes" id="UP000316560"/>
    </source>
</evidence>
<dbReference type="OrthoDB" id="3182374at2"/>
<feature type="domain" description="HipA-like C-terminal" evidence="4">
    <location>
        <begin position="150"/>
        <end position="384"/>
    </location>
</feature>
<keyword evidence="3 6" id="KW-0418">Kinase</keyword>
<dbReference type="Gene3D" id="1.10.1070.20">
    <property type="match status" value="1"/>
</dbReference>
<dbReference type="Pfam" id="PF13657">
    <property type="entry name" value="Couple_hipA"/>
    <property type="match status" value="1"/>
</dbReference>
<dbReference type="AlphaFoldDB" id="A0A8H2PYC8"/>
<dbReference type="CDD" id="cd17808">
    <property type="entry name" value="HipA_Ec_like"/>
    <property type="match status" value="1"/>
</dbReference>
<dbReference type="InterPro" id="IPR052028">
    <property type="entry name" value="HipA_Ser/Thr_kinase"/>
</dbReference>
<gene>
    <name evidence="6" type="ORF">FB472_1849</name>
</gene>
<evidence type="ECO:0000256" key="3">
    <source>
        <dbReference type="ARBA" id="ARBA00022777"/>
    </source>
</evidence>
<comment type="similarity">
    <text evidence="1">Belongs to the HipA Ser/Thr kinase family.</text>
</comment>
<sequence length="424" mass="46065">MMERKLAVFMGSQRAGTVECSVRASSFTYDHDYLATRGASPLSLSLPLHPGIHQPTAVDPFLWGLLPDNPETLQRWAVLAHPQADEHNPFSLLQHYGRDCAGAVQFLPEEEKPDDSQEVQRVDDVAIGAQLRALNADPNAWTFVDTAGRFSLAGAQAKFALVEVDGGWGRAIGSTPTTHIVKPGIPKFREQALNEHLCLTLARRLGLPAAHTQIRSFDGTHAIVVERYDRRLTPTGIERLHQEDLCQALGVPPSQKYQDDGGPGIIDVVRLVRRAQTKERADATAHRYLLAVAFNWLIGAPDAHAKNYSLLVRGSAVALAPLYDIATIIPYESFRPHTARIAQAVDGNYLLVDIGAQAWHAQATAVGLDGARFVDDVRTLASRAPEAVASLCAAADVRAIDAPFAAELSAALQERIAVAQSQLR</sequence>
<keyword evidence="2" id="KW-0808">Transferase</keyword>
<dbReference type="EMBL" id="VFRA01000001">
    <property type="protein sequence ID" value="TQO20229.1"/>
    <property type="molecule type" value="Genomic_DNA"/>
</dbReference>
<dbReference type="PANTHER" id="PTHR37419:SF1">
    <property type="entry name" value="SERINE_THREONINE-PROTEIN KINASE TOXIN HIPA"/>
    <property type="match status" value="1"/>
</dbReference>
<dbReference type="NCBIfam" id="TIGR03071">
    <property type="entry name" value="couple_hipA"/>
    <property type="match status" value="1"/>
</dbReference>
<evidence type="ECO:0000259" key="5">
    <source>
        <dbReference type="Pfam" id="PF13657"/>
    </source>
</evidence>
<accession>A0A8H2PYC8</accession>
<dbReference type="InterPro" id="IPR012893">
    <property type="entry name" value="HipA-like_C"/>
</dbReference>
<dbReference type="GO" id="GO:0004674">
    <property type="term" value="F:protein serine/threonine kinase activity"/>
    <property type="evidence" value="ECO:0007669"/>
    <property type="project" value="TreeGrafter"/>
</dbReference>
<feature type="domain" description="HipA N-terminal subdomain 1" evidence="5">
    <location>
        <begin position="6"/>
        <end position="106"/>
    </location>
</feature>
<dbReference type="GO" id="GO:0005829">
    <property type="term" value="C:cytosol"/>
    <property type="evidence" value="ECO:0007669"/>
    <property type="project" value="TreeGrafter"/>
</dbReference>
<evidence type="ECO:0000256" key="2">
    <source>
        <dbReference type="ARBA" id="ARBA00022679"/>
    </source>
</evidence>
<protein>
    <submittedName>
        <fullName evidence="6">Serine/threonine-protein kinase HipA</fullName>
    </submittedName>
</protein>
<organism evidence="6 7">
    <name type="scientific">Rhodoglobus vestalii</name>
    <dbReference type="NCBI Taxonomy" id="193384"/>
    <lineage>
        <taxon>Bacteria</taxon>
        <taxon>Bacillati</taxon>
        <taxon>Actinomycetota</taxon>
        <taxon>Actinomycetes</taxon>
        <taxon>Micrococcales</taxon>
        <taxon>Microbacteriaceae</taxon>
        <taxon>Rhodoglobus</taxon>
    </lineage>
</organism>